<dbReference type="InterPro" id="IPR057326">
    <property type="entry name" value="KR_dom"/>
</dbReference>
<evidence type="ECO:0000259" key="5">
    <source>
        <dbReference type="SMART" id="SM00822"/>
    </source>
</evidence>
<dbReference type="InterPro" id="IPR036291">
    <property type="entry name" value="NAD(P)-bd_dom_sf"/>
</dbReference>
<organism evidence="6 7">
    <name type="scientific">Roseospira navarrensis</name>
    <dbReference type="NCBI Taxonomy" id="140058"/>
    <lineage>
        <taxon>Bacteria</taxon>
        <taxon>Pseudomonadati</taxon>
        <taxon>Pseudomonadota</taxon>
        <taxon>Alphaproteobacteria</taxon>
        <taxon>Rhodospirillales</taxon>
        <taxon>Rhodospirillaceae</taxon>
        <taxon>Roseospira</taxon>
    </lineage>
</organism>
<dbReference type="PANTHER" id="PTHR44196">
    <property type="entry name" value="DEHYDROGENASE/REDUCTASE SDR FAMILY MEMBER 7B"/>
    <property type="match status" value="1"/>
</dbReference>
<feature type="region of interest" description="Disordered" evidence="4">
    <location>
        <begin position="258"/>
        <end position="280"/>
    </location>
</feature>
<evidence type="ECO:0000313" key="6">
    <source>
        <dbReference type="EMBL" id="MQX34912.1"/>
    </source>
</evidence>
<evidence type="ECO:0000256" key="4">
    <source>
        <dbReference type="SAM" id="MobiDB-lite"/>
    </source>
</evidence>
<dbReference type="PRINTS" id="PR00081">
    <property type="entry name" value="GDHRDH"/>
</dbReference>
<dbReference type="Pfam" id="PF00106">
    <property type="entry name" value="adh_short"/>
    <property type="match status" value="1"/>
</dbReference>
<feature type="domain" description="Ketoreductase" evidence="5">
    <location>
        <begin position="8"/>
        <end position="192"/>
    </location>
</feature>
<dbReference type="Gene3D" id="3.40.50.720">
    <property type="entry name" value="NAD(P)-binding Rossmann-like Domain"/>
    <property type="match status" value="1"/>
</dbReference>
<keyword evidence="7" id="KW-1185">Reference proteome</keyword>
<gene>
    <name evidence="6" type="ORF">GHC57_00115</name>
</gene>
<evidence type="ECO:0000256" key="1">
    <source>
        <dbReference type="ARBA" id="ARBA00006484"/>
    </source>
</evidence>
<dbReference type="InterPro" id="IPR020904">
    <property type="entry name" value="Sc_DH/Rdtase_CS"/>
</dbReference>
<dbReference type="Proteomes" id="UP000434582">
    <property type="component" value="Unassembled WGS sequence"/>
</dbReference>
<dbReference type="PRINTS" id="PR00080">
    <property type="entry name" value="SDRFAMILY"/>
</dbReference>
<name>A0A7X2D2U1_9PROT</name>
<protein>
    <submittedName>
        <fullName evidence="6">SDR family NAD(P)-dependent oxidoreductase</fullName>
    </submittedName>
</protein>
<dbReference type="AlphaFoldDB" id="A0A7X2D2U1"/>
<dbReference type="OrthoDB" id="335726at2"/>
<proteinExistence type="inferred from homology"/>
<dbReference type="PROSITE" id="PS00061">
    <property type="entry name" value="ADH_SHORT"/>
    <property type="match status" value="1"/>
</dbReference>
<dbReference type="SMART" id="SM00822">
    <property type="entry name" value="PKS_KR"/>
    <property type="match status" value="1"/>
</dbReference>
<dbReference type="GO" id="GO:0016491">
    <property type="term" value="F:oxidoreductase activity"/>
    <property type="evidence" value="ECO:0007669"/>
    <property type="project" value="UniProtKB-KW"/>
</dbReference>
<dbReference type="RefSeq" id="WP_153339886.1">
    <property type="nucleotide sequence ID" value="NZ_WIVE01000001.1"/>
</dbReference>
<evidence type="ECO:0000256" key="2">
    <source>
        <dbReference type="ARBA" id="ARBA00023002"/>
    </source>
</evidence>
<dbReference type="InterPro" id="IPR002347">
    <property type="entry name" value="SDR_fam"/>
</dbReference>
<reference evidence="6 7" key="1">
    <citation type="submission" date="2019-10" db="EMBL/GenBank/DDBJ databases">
        <title>Draft whole-genome sequence of the purple nonsulfur photosynthetic bacterium Roseospira navarrensis DSM 15114.</title>
        <authorList>
            <person name="Kyndt J.A."/>
            <person name="Meyer T.E."/>
        </authorList>
    </citation>
    <scope>NUCLEOTIDE SEQUENCE [LARGE SCALE GENOMIC DNA]</scope>
    <source>
        <strain evidence="6 7">DSM 15114</strain>
    </source>
</reference>
<dbReference type="PANTHER" id="PTHR44196:SF1">
    <property type="entry name" value="DEHYDROGENASE_REDUCTASE SDR FAMILY MEMBER 7B"/>
    <property type="match status" value="1"/>
</dbReference>
<dbReference type="GO" id="GO:0016020">
    <property type="term" value="C:membrane"/>
    <property type="evidence" value="ECO:0007669"/>
    <property type="project" value="TreeGrafter"/>
</dbReference>
<comment type="similarity">
    <text evidence="1 3">Belongs to the short-chain dehydrogenases/reductases (SDR) family.</text>
</comment>
<comment type="caution">
    <text evidence="6">The sequence shown here is derived from an EMBL/GenBank/DDBJ whole genome shotgun (WGS) entry which is preliminary data.</text>
</comment>
<evidence type="ECO:0000256" key="3">
    <source>
        <dbReference type="RuleBase" id="RU000363"/>
    </source>
</evidence>
<evidence type="ECO:0000313" key="7">
    <source>
        <dbReference type="Proteomes" id="UP000434582"/>
    </source>
</evidence>
<keyword evidence="2" id="KW-0560">Oxidoreductase</keyword>
<dbReference type="SUPFAM" id="SSF51735">
    <property type="entry name" value="NAD(P)-binding Rossmann-fold domains"/>
    <property type="match status" value="1"/>
</dbReference>
<dbReference type="EMBL" id="WIVE01000001">
    <property type="protein sequence ID" value="MQX34912.1"/>
    <property type="molecule type" value="Genomic_DNA"/>
</dbReference>
<accession>A0A7X2D2U1</accession>
<sequence>MDDPTPDSVVWLIGAGRGIGRALALHLAREGRTVVGSARNREDLESLAREAEGLSGRILPQPLDVTDRAATAQALEEIEARVGLPDVVVLNAGTHTSMPAARFDPEVFDKLMAVNVGGVVNGLAAVIPRFVKRRRGRITVVGSVAGYVGLPTASAYSASKAAVIAMGQSLRPELEAFGITVQVVNPGFVRTPLTDRNTFAMPFLMEPEAAAARIAKGLRSSRFEITMPRRFTWLMKLLAMLPYPVLFALTRRAIPPEARPEALDADGTDEGGTDRKADAA</sequence>